<comment type="caution">
    <text evidence="2">The sequence shown here is derived from an EMBL/GenBank/DDBJ whole genome shotgun (WGS) entry which is preliminary data.</text>
</comment>
<dbReference type="Pfam" id="PF13839">
    <property type="entry name" value="PC-Esterase"/>
    <property type="match status" value="1"/>
</dbReference>
<keyword evidence="3" id="KW-1185">Reference proteome</keyword>
<dbReference type="Proteomes" id="UP001201549">
    <property type="component" value="Unassembled WGS sequence"/>
</dbReference>
<feature type="non-terminal residue" evidence="2">
    <location>
        <position position="75"/>
    </location>
</feature>
<sequence>MQSMICLLSRVEWPIDVSYTTDEYFKRWKYPSYNFTMATFWTPHLVRSKMADSHGPSNTGLFNLYLDEFDEKWTT</sequence>
<dbReference type="EMBL" id="JAKOGG010000404">
    <property type="protein sequence ID" value="MCS4558915.1"/>
    <property type="molecule type" value="Genomic_DNA"/>
</dbReference>
<evidence type="ECO:0000313" key="3">
    <source>
        <dbReference type="Proteomes" id="UP001201549"/>
    </source>
</evidence>
<gene>
    <name evidence="2" type="ORF">L9G74_21080</name>
</gene>
<name>A0ABT2FTE0_9GAMM</name>
<reference evidence="3" key="2">
    <citation type="submission" date="2023-07" db="EMBL/GenBank/DDBJ databases">
        <title>Shewanella mangrovi sp. nov., an acetaldehyde- degrading bacterium isolated from mangrove sediment.</title>
        <authorList>
            <person name="Liu Y."/>
        </authorList>
    </citation>
    <scope>NUCLEOTIDE SEQUENCE [LARGE SCALE GENOMIC DNA]</scope>
    <source>
        <strain evidence="3">C32</strain>
    </source>
</reference>
<dbReference type="InterPro" id="IPR026057">
    <property type="entry name" value="TBL_C"/>
</dbReference>
<protein>
    <submittedName>
        <fullName evidence="2">Trichome birefringence-like family protein</fullName>
    </submittedName>
</protein>
<feature type="domain" description="Trichome birefringence-like C-terminal" evidence="1">
    <location>
        <begin position="1"/>
        <end position="74"/>
    </location>
</feature>
<accession>A0ABT2FTE0</accession>
<evidence type="ECO:0000313" key="2">
    <source>
        <dbReference type="EMBL" id="MCS4558915.1"/>
    </source>
</evidence>
<evidence type="ECO:0000259" key="1">
    <source>
        <dbReference type="Pfam" id="PF13839"/>
    </source>
</evidence>
<organism evidence="2 3">
    <name type="scientific">Shewanella electrica</name>
    <dbReference type="NCBI Taxonomy" id="515560"/>
    <lineage>
        <taxon>Bacteria</taxon>
        <taxon>Pseudomonadati</taxon>
        <taxon>Pseudomonadota</taxon>
        <taxon>Gammaproteobacteria</taxon>
        <taxon>Alteromonadales</taxon>
        <taxon>Shewanellaceae</taxon>
        <taxon>Shewanella</taxon>
    </lineage>
</organism>
<reference evidence="2 3" key="1">
    <citation type="submission" date="2022-02" db="EMBL/GenBank/DDBJ databases">
        <authorList>
            <person name="Zhuang L."/>
        </authorList>
    </citation>
    <scope>NUCLEOTIDE SEQUENCE [LARGE SCALE GENOMIC DNA]</scope>
    <source>
        <strain evidence="2 3">C32</strain>
    </source>
</reference>
<proteinExistence type="predicted"/>